<evidence type="ECO:0000313" key="4">
    <source>
        <dbReference type="EMBL" id="PSN61512.1"/>
    </source>
</evidence>
<dbReference type="SUPFAM" id="SSF51735">
    <property type="entry name" value="NAD(P)-binding Rossmann-fold domains"/>
    <property type="match status" value="1"/>
</dbReference>
<keyword evidence="5" id="KW-1185">Reference proteome</keyword>
<dbReference type="AlphaFoldDB" id="A0A2T2N7T1"/>
<proteinExistence type="inferred from homology"/>
<dbReference type="GO" id="GO:0016491">
    <property type="term" value="F:oxidoreductase activity"/>
    <property type="evidence" value="ECO:0007669"/>
    <property type="project" value="UniProtKB-KW"/>
</dbReference>
<dbReference type="PANTHER" id="PTHR24320">
    <property type="entry name" value="RETINOL DEHYDROGENASE"/>
    <property type="match status" value="1"/>
</dbReference>
<dbReference type="Proteomes" id="UP000240883">
    <property type="component" value="Unassembled WGS sequence"/>
</dbReference>
<keyword evidence="2" id="KW-0521">NADP</keyword>
<evidence type="ECO:0000313" key="5">
    <source>
        <dbReference type="Proteomes" id="UP000240883"/>
    </source>
</evidence>
<dbReference type="OrthoDB" id="191139at2759"/>
<evidence type="ECO:0000256" key="2">
    <source>
        <dbReference type="ARBA" id="ARBA00022857"/>
    </source>
</evidence>
<dbReference type="STRING" id="1448308.A0A2T2N7T1"/>
<protein>
    <submittedName>
        <fullName evidence="4">NAD(P)-binding protein</fullName>
    </submittedName>
</protein>
<name>A0A2T2N7T1_CORCC</name>
<gene>
    <name evidence="4" type="ORF">BS50DRAFT_152972</name>
</gene>
<keyword evidence="3" id="KW-0560">Oxidoreductase</keyword>
<accession>A0A2T2N7T1</accession>
<evidence type="ECO:0000256" key="1">
    <source>
        <dbReference type="ARBA" id="ARBA00006484"/>
    </source>
</evidence>
<dbReference type="InterPro" id="IPR002347">
    <property type="entry name" value="SDR_fam"/>
</dbReference>
<organism evidence="4 5">
    <name type="scientific">Corynespora cassiicola Philippines</name>
    <dbReference type="NCBI Taxonomy" id="1448308"/>
    <lineage>
        <taxon>Eukaryota</taxon>
        <taxon>Fungi</taxon>
        <taxon>Dikarya</taxon>
        <taxon>Ascomycota</taxon>
        <taxon>Pezizomycotina</taxon>
        <taxon>Dothideomycetes</taxon>
        <taxon>Pleosporomycetidae</taxon>
        <taxon>Pleosporales</taxon>
        <taxon>Corynesporascaceae</taxon>
        <taxon>Corynespora</taxon>
    </lineage>
</organism>
<sequence>MGFSWNPAKEIPSLEGKTFLITGGNIGLGRQAALDLARHNPSQIWIAARNAQKADKTMTDIRAVAPRTDVRFLALDLASFASIKDAARHFLAEAQRLDVLMLNAGIMAVPAGLTKEGYEMHFGVNHVGHALLLRLLTPLLVKTATQLPGGSKDSVRVIMVASTAARTVPKGGIAFDTLKTTCESMFMGYRYGQSKLANIVYAQEVARRYPEFTTMSIHPGVVDTDLQTDAGGNWVIGAFQKLFIPFIKISVEEGAKSQLWAATAEGVVNGEYYEPVGVAGRGSALSKSRDLGEKLWWWTEDELAAHVG</sequence>
<evidence type="ECO:0000256" key="3">
    <source>
        <dbReference type="ARBA" id="ARBA00023002"/>
    </source>
</evidence>
<dbReference type="Gene3D" id="3.40.50.720">
    <property type="entry name" value="NAD(P)-binding Rossmann-like Domain"/>
    <property type="match status" value="1"/>
</dbReference>
<reference evidence="4 5" key="1">
    <citation type="journal article" date="2018" name="Front. Microbiol.">
        <title>Genome-Wide Analysis of Corynespora cassiicola Leaf Fall Disease Putative Effectors.</title>
        <authorList>
            <person name="Lopez D."/>
            <person name="Ribeiro S."/>
            <person name="Label P."/>
            <person name="Fumanal B."/>
            <person name="Venisse J.S."/>
            <person name="Kohler A."/>
            <person name="de Oliveira R.R."/>
            <person name="Labutti K."/>
            <person name="Lipzen A."/>
            <person name="Lail K."/>
            <person name="Bauer D."/>
            <person name="Ohm R.A."/>
            <person name="Barry K.W."/>
            <person name="Spatafora J."/>
            <person name="Grigoriev I.V."/>
            <person name="Martin F.M."/>
            <person name="Pujade-Renaud V."/>
        </authorList>
    </citation>
    <scope>NUCLEOTIDE SEQUENCE [LARGE SCALE GENOMIC DNA]</scope>
    <source>
        <strain evidence="4 5">Philippines</strain>
    </source>
</reference>
<dbReference type="Pfam" id="PF00106">
    <property type="entry name" value="adh_short"/>
    <property type="match status" value="1"/>
</dbReference>
<comment type="similarity">
    <text evidence="1">Belongs to the short-chain dehydrogenases/reductases (SDR) family.</text>
</comment>
<dbReference type="PRINTS" id="PR00081">
    <property type="entry name" value="GDHRDH"/>
</dbReference>
<dbReference type="PANTHER" id="PTHR24320:SF282">
    <property type="entry name" value="WW DOMAIN-CONTAINING OXIDOREDUCTASE"/>
    <property type="match status" value="1"/>
</dbReference>
<dbReference type="InterPro" id="IPR036291">
    <property type="entry name" value="NAD(P)-bd_dom_sf"/>
</dbReference>
<dbReference type="EMBL" id="KZ678144">
    <property type="protein sequence ID" value="PSN61512.1"/>
    <property type="molecule type" value="Genomic_DNA"/>
</dbReference>